<name>A0A2H1IN79_9MICO</name>
<evidence type="ECO:0000313" key="3">
    <source>
        <dbReference type="Proteomes" id="UP000234342"/>
    </source>
</evidence>
<sequence>MRRTATAVAIAALLALTGCSGSDEAEADAPKEPLSFADAGDADAYFADQYGGGADEHDGNVDVSIESRGTELQDQDRSANAILDFGEGVEFDYDTLTLSIRAESGSGCGHRYTSDVVDELTGLSTSDGSLVFTEIWDYAEASTPCNY</sequence>
<dbReference type="AlphaFoldDB" id="A0A2H1IN79"/>
<dbReference type="EMBL" id="FXZE01000003">
    <property type="protein sequence ID" value="SMX76677.1"/>
    <property type="molecule type" value="Genomic_DNA"/>
</dbReference>
<dbReference type="RefSeq" id="WP_101642286.1">
    <property type="nucleotide sequence ID" value="NZ_FXZE01000003.1"/>
</dbReference>
<feature type="chain" id="PRO_5039354997" description="Lipoprotein" evidence="1">
    <location>
        <begin position="26"/>
        <end position="147"/>
    </location>
</feature>
<evidence type="ECO:0000313" key="2">
    <source>
        <dbReference type="EMBL" id="SMX76677.1"/>
    </source>
</evidence>
<feature type="signal peptide" evidence="1">
    <location>
        <begin position="1"/>
        <end position="25"/>
    </location>
</feature>
<organism evidence="2 3">
    <name type="scientific">Brevibacterium antiquum</name>
    <dbReference type="NCBI Taxonomy" id="234835"/>
    <lineage>
        <taxon>Bacteria</taxon>
        <taxon>Bacillati</taxon>
        <taxon>Actinomycetota</taxon>
        <taxon>Actinomycetes</taxon>
        <taxon>Micrococcales</taxon>
        <taxon>Brevibacteriaceae</taxon>
        <taxon>Brevibacterium</taxon>
    </lineage>
</organism>
<keyword evidence="3" id="KW-1185">Reference proteome</keyword>
<protein>
    <recommendedName>
        <fullName evidence="4">Lipoprotein</fullName>
    </recommendedName>
</protein>
<reference evidence="3" key="1">
    <citation type="submission" date="2017-03" db="EMBL/GenBank/DDBJ databases">
        <authorList>
            <person name="Monnet C."/>
        </authorList>
    </citation>
    <scope>NUCLEOTIDE SEQUENCE [LARGE SCALE GENOMIC DNA]</scope>
    <source>
        <strain evidence="3">P10</strain>
    </source>
</reference>
<accession>A0A2H1IN79</accession>
<dbReference type="PROSITE" id="PS51257">
    <property type="entry name" value="PROKAR_LIPOPROTEIN"/>
    <property type="match status" value="1"/>
</dbReference>
<keyword evidence="1" id="KW-0732">Signal</keyword>
<evidence type="ECO:0000256" key="1">
    <source>
        <dbReference type="SAM" id="SignalP"/>
    </source>
</evidence>
<dbReference type="Proteomes" id="UP000234342">
    <property type="component" value="Unassembled WGS sequence"/>
</dbReference>
<evidence type="ECO:0008006" key="4">
    <source>
        <dbReference type="Google" id="ProtNLM"/>
    </source>
</evidence>
<gene>
    <name evidence="2" type="ORF">BANT10_01120</name>
</gene>
<proteinExistence type="predicted"/>